<evidence type="ECO:0000313" key="4">
    <source>
        <dbReference type="EMBL" id="KAB2809185.1"/>
    </source>
</evidence>
<comment type="similarity">
    <text evidence="1">Belongs to the bacterial solute-binding protein 8 family.</text>
</comment>
<feature type="signal peptide" evidence="2">
    <location>
        <begin position="1"/>
        <end position="23"/>
    </location>
</feature>
<dbReference type="PROSITE" id="PS51257">
    <property type="entry name" value="PROKAR_LIPOPROTEIN"/>
    <property type="match status" value="1"/>
</dbReference>
<dbReference type="PANTHER" id="PTHR30535">
    <property type="entry name" value="VITAMIN B12-BINDING PROTEIN"/>
    <property type="match status" value="1"/>
</dbReference>
<evidence type="ECO:0000256" key="1">
    <source>
        <dbReference type="ARBA" id="ARBA00008814"/>
    </source>
</evidence>
<dbReference type="InterPro" id="IPR002491">
    <property type="entry name" value="ABC_transptr_periplasmic_BD"/>
</dbReference>
<dbReference type="Pfam" id="PF01497">
    <property type="entry name" value="Peripla_BP_2"/>
    <property type="match status" value="1"/>
</dbReference>
<proteinExistence type="inferred from homology"/>
<gene>
    <name evidence="4" type="ORF">F9L07_19230</name>
</gene>
<dbReference type="AlphaFoldDB" id="A0A7J5DVA7"/>
<organism evidence="4 5">
    <name type="scientific">Nocardioides simplex</name>
    <name type="common">Arthrobacter simplex</name>
    <dbReference type="NCBI Taxonomy" id="2045"/>
    <lineage>
        <taxon>Bacteria</taxon>
        <taxon>Bacillati</taxon>
        <taxon>Actinomycetota</taxon>
        <taxon>Actinomycetes</taxon>
        <taxon>Propionibacteriales</taxon>
        <taxon>Nocardioidaceae</taxon>
        <taxon>Pimelobacter</taxon>
    </lineage>
</organism>
<reference evidence="4 5" key="1">
    <citation type="submission" date="2019-09" db="EMBL/GenBank/DDBJ databases">
        <title>Pimelobacter sp. isolated from Paulinella.</title>
        <authorList>
            <person name="Jeong S.E."/>
        </authorList>
    </citation>
    <scope>NUCLEOTIDE SEQUENCE [LARGE SCALE GENOMIC DNA]</scope>
    <source>
        <strain evidence="4 5">Pch-N</strain>
    </source>
</reference>
<dbReference type="EMBL" id="WBVM01000002">
    <property type="protein sequence ID" value="KAB2809185.1"/>
    <property type="molecule type" value="Genomic_DNA"/>
</dbReference>
<keyword evidence="2" id="KW-0732">Signal</keyword>
<dbReference type="PROSITE" id="PS50983">
    <property type="entry name" value="FE_B12_PBP"/>
    <property type="match status" value="1"/>
</dbReference>
<dbReference type="Gene3D" id="3.40.50.1980">
    <property type="entry name" value="Nitrogenase molybdenum iron protein domain"/>
    <property type="match status" value="2"/>
</dbReference>
<evidence type="ECO:0000259" key="3">
    <source>
        <dbReference type="PROSITE" id="PS50983"/>
    </source>
</evidence>
<dbReference type="PANTHER" id="PTHR30535:SF7">
    <property type="entry name" value="IRON(III) DICITRATE-BINDING PROTEIN"/>
    <property type="match status" value="1"/>
</dbReference>
<feature type="domain" description="Fe/B12 periplasmic-binding" evidence="3">
    <location>
        <begin position="56"/>
        <end position="328"/>
    </location>
</feature>
<feature type="chain" id="PRO_5039465524" evidence="2">
    <location>
        <begin position="24"/>
        <end position="328"/>
    </location>
</feature>
<dbReference type="SUPFAM" id="SSF53807">
    <property type="entry name" value="Helical backbone' metal receptor"/>
    <property type="match status" value="1"/>
</dbReference>
<comment type="caution">
    <text evidence="4">The sequence shown here is derived from an EMBL/GenBank/DDBJ whole genome shotgun (WGS) entry which is preliminary data.</text>
</comment>
<sequence length="328" mass="34621">MRRALIALTASASVLALSSCGLSSDGGRSAEGGSGPYPVTVENCGADVTLDAAPEKVVLLKSAAVPYLSALGVLDRVSARAGEYPRDYYDDATWAALEKIPALTGKTDTSGHLLVSKEVVIGKEPDLVLGEIDNLSRATLDQVGIPLIEEPAMCPKGLDDPGFDDVYDQMETYGKVFDRTDEAAAATAALKERVAELSADGTGQRRTAAVLYPTVGGGVTYAYGTRSMAHPILEAAGLDNVFADTDERVFEVTPEELIGRDPDVLILLHSAGDPAQVAEAITRLPGARSMAAVRDDNLMPLLFNYVEPPTPLALDGLAKIQERFGEKS</sequence>
<protein>
    <submittedName>
        <fullName evidence="4">ABC transporter substrate-binding protein</fullName>
    </submittedName>
</protein>
<dbReference type="RefSeq" id="WP_151581400.1">
    <property type="nucleotide sequence ID" value="NZ_JBIWND010000002.1"/>
</dbReference>
<evidence type="ECO:0000313" key="5">
    <source>
        <dbReference type="Proteomes" id="UP000449906"/>
    </source>
</evidence>
<dbReference type="Proteomes" id="UP000449906">
    <property type="component" value="Unassembled WGS sequence"/>
</dbReference>
<dbReference type="InterPro" id="IPR050902">
    <property type="entry name" value="ABC_Transporter_SBP"/>
</dbReference>
<name>A0A7J5DVA7_NOCSI</name>
<accession>A0A7J5DVA7</accession>
<evidence type="ECO:0000256" key="2">
    <source>
        <dbReference type="SAM" id="SignalP"/>
    </source>
</evidence>